<evidence type="ECO:0000313" key="1">
    <source>
        <dbReference type="EMBL" id="EBO8102781.1"/>
    </source>
</evidence>
<proteinExistence type="predicted"/>
<organism evidence="1">
    <name type="scientific">Salmonella enterica</name>
    <name type="common">Salmonella choleraesuis</name>
    <dbReference type="NCBI Taxonomy" id="28901"/>
    <lineage>
        <taxon>Bacteria</taxon>
        <taxon>Pseudomonadati</taxon>
        <taxon>Pseudomonadota</taxon>
        <taxon>Gammaproteobacteria</taxon>
        <taxon>Enterobacterales</taxon>
        <taxon>Enterobacteriaceae</taxon>
        <taxon>Salmonella</taxon>
    </lineage>
</organism>
<accession>A0A5U1R6J5</accession>
<name>A0A5U1R6J5_SALER</name>
<comment type="caution">
    <text evidence="1">The sequence shown here is derived from an EMBL/GenBank/DDBJ whole genome shotgun (WGS) entry which is preliminary data.</text>
</comment>
<reference evidence="1" key="1">
    <citation type="submission" date="2018-09" db="EMBL/GenBank/DDBJ databases">
        <authorList>
            <consortium name="PulseNet: The National Subtyping Network for Foodborne Disease Surveillance"/>
            <person name="Tarr C.L."/>
            <person name="Trees E."/>
            <person name="Katz L.S."/>
            <person name="Carleton-Romer H.A."/>
            <person name="Stroika S."/>
            <person name="Kucerova Z."/>
            <person name="Roache K.F."/>
            <person name="Sabol A.L."/>
            <person name="Besser J."/>
            <person name="Gerner-Smidt P."/>
        </authorList>
    </citation>
    <scope>NUCLEOTIDE SEQUENCE</scope>
    <source>
        <strain evidence="2">PNUSAS015592</strain>
        <strain evidence="1">PNUSAS051318</strain>
    </source>
</reference>
<sequence length="202" mass="23131">MKKYVHQKLKFLTYNGYLDVENIFYKLQYAGVLGVYKMYPLFDSRLHLANIYKSSVQNFGCNQIKQHTTQKRQVLHQETDGTSSSRKISIDTLPSPDYIGKTAGSYEDIDNQLGARRIFGNAGPTELKLVKLLRGTYDKGFSRTLGKLGYGRSNITFNQMLQTDPHKFVGLAAQYLGMSRFEAVTRLNKMNFSSFNIYRLHA</sequence>
<protein>
    <submittedName>
        <fullName evidence="1">Uncharacterized protein</fullName>
    </submittedName>
</protein>
<evidence type="ECO:0000313" key="2">
    <source>
        <dbReference type="EMBL" id="EBS7985000.1"/>
    </source>
</evidence>
<dbReference type="EMBL" id="AAGWQQ010000167">
    <property type="protein sequence ID" value="EBS7985000.1"/>
    <property type="molecule type" value="Genomic_DNA"/>
</dbReference>
<dbReference type="EMBL" id="AAGJRW010000004">
    <property type="protein sequence ID" value="EBO8102781.1"/>
    <property type="molecule type" value="Genomic_DNA"/>
</dbReference>
<gene>
    <name evidence="2" type="ORF">CEJ09_24990</name>
    <name evidence="1" type="ORF">D3S21_07615</name>
</gene>
<dbReference type="AlphaFoldDB" id="A0A5U1R6J5"/>